<dbReference type="Pfam" id="PF00701">
    <property type="entry name" value="DHDPS"/>
    <property type="match status" value="1"/>
</dbReference>
<dbReference type="PANTHER" id="PTHR42849:SF1">
    <property type="entry name" value="N-ACETYLNEURAMINATE LYASE"/>
    <property type="match status" value="1"/>
</dbReference>
<evidence type="ECO:0000313" key="2">
    <source>
        <dbReference type="EMBL" id="MBI1757178.1"/>
    </source>
</evidence>
<dbReference type="GO" id="GO:0019262">
    <property type="term" value="P:N-acetylneuraminate catabolic process"/>
    <property type="evidence" value="ECO:0007669"/>
    <property type="project" value="TreeGrafter"/>
</dbReference>
<sequence>MLSIAGPVAPLVTPLTDDGSALSEVRLSRLVRLLIERQLSGLVVASETGEFGSLAFGERKQLTEWVHRETRGDLPLLVHVSTLSTGASVDLAQHADRHGAQAAVLMPPHYGVFSDDEIEAHFRTVANYGGLPVLAVDPLGRIDPGLAARLGALPGVFVAEGLGSARPRSDRCILGEMEVSPLFLLNQPPRDIASILELMESRGPDRVMKAALALQGFDAGGLRQPNRALPGRESELLESALADYSA</sequence>
<accession>A0A931LTH5</accession>
<dbReference type="PRINTS" id="PR00146">
    <property type="entry name" value="DHPICSNTHASE"/>
</dbReference>
<dbReference type="SUPFAM" id="SSF51569">
    <property type="entry name" value="Aldolase"/>
    <property type="match status" value="1"/>
</dbReference>
<dbReference type="InterPro" id="IPR002220">
    <property type="entry name" value="DapA-like"/>
</dbReference>
<dbReference type="SMART" id="SM01130">
    <property type="entry name" value="DHDPS"/>
    <property type="match status" value="1"/>
</dbReference>
<evidence type="ECO:0000256" key="1">
    <source>
        <dbReference type="ARBA" id="ARBA00023239"/>
    </source>
</evidence>
<dbReference type="GO" id="GO:0008747">
    <property type="term" value="F:N-acetylneuraminate lyase activity"/>
    <property type="evidence" value="ECO:0007669"/>
    <property type="project" value="TreeGrafter"/>
</dbReference>
<dbReference type="EMBL" id="JACOSL010000056">
    <property type="protein sequence ID" value="MBI1757178.1"/>
    <property type="molecule type" value="Genomic_DNA"/>
</dbReference>
<evidence type="ECO:0000313" key="3">
    <source>
        <dbReference type="Proteomes" id="UP000727962"/>
    </source>
</evidence>
<comment type="caution">
    <text evidence="2">The sequence shown here is derived from an EMBL/GenBank/DDBJ whole genome shotgun (WGS) entry which is preliminary data.</text>
</comment>
<keyword evidence="1" id="KW-0456">Lyase</keyword>
<proteinExistence type="predicted"/>
<gene>
    <name evidence="2" type="ORF">HYR64_08745</name>
</gene>
<dbReference type="GO" id="GO:0005829">
    <property type="term" value="C:cytosol"/>
    <property type="evidence" value="ECO:0007669"/>
    <property type="project" value="TreeGrafter"/>
</dbReference>
<dbReference type="AlphaFoldDB" id="A0A931LTH5"/>
<organism evidence="2 3">
    <name type="scientific">Fimbriimonas ginsengisoli</name>
    <dbReference type="NCBI Taxonomy" id="1005039"/>
    <lineage>
        <taxon>Bacteria</taxon>
        <taxon>Bacillati</taxon>
        <taxon>Armatimonadota</taxon>
        <taxon>Fimbriimonadia</taxon>
        <taxon>Fimbriimonadales</taxon>
        <taxon>Fimbriimonadaceae</taxon>
        <taxon>Fimbriimonas</taxon>
    </lineage>
</organism>
<dbReference type="Proteomes" id="UP000727962">
    <property type="component" value="Unassembled WGS sequence"/>
</dbReference>
<dbReference type="InterPro" id="IPR013785">
    <property type="entry name" value="Aldolase_TIM"/>
</dbReference>
<dbReference type="Gene3D" id="3.20.20.70">
    <property type="entry name" value="Aldolase class I"/>
    <property type="match status" value="1"/>
</dbReference>
<reference evidence="2" key="1">
    <citation type="submission" date="2020-07" db="EMBL/GenBank/DDBJ databases">
        <title>Huge and variable diversity of episymbiotic CPR bacteria and DPANN archaea in groundwater ecosystems.</title>
        <authorList>
            <person name="He C.Y."/>
            <person name="Keren R."/>
            <person name="Whittaker M."/>
            <person name="Farag I.F."/>
            <person name="Doudna J."/>
            <person name="Cate J.H.D."/>
            <person name="Banfield J.F."/>
        </authorList>
    </citation>
    <scope>NUCLEOTIDE SEQUENCE</scope>
    <source>
        <strain evidence="2">NC_groundwater_17_Pr7_B-0.1um_64_12</strain>
    </source>
</reference>
<dbReference type="CDD" id="cd00408">
    <property type="entry name" value="DHDPS-like"/>
    <property type="match status" value="1"/>
</dbReference>
<protein>
    <submittedName>
        <fullName evidence="2">Dihydrodipicolinate synthase family protein</fullName>
    </submittedName>
</protein>
<name>A0A931LTH5_FIMGI</name>
<dbReference type="PANTHER" id="PTHR42849">
    <property type="entry name" value="N-ACETYLNEURAMINATE LYASE"/>
    <property type="match status" value="1"/>
</dbReference>